<dbReference type="eggNOG" id="ENOG502RYEF">
    <property type="taxonomic scope" value="Eukaryota"/>
</dbReference>
<organism evidence="3">
    <name type="scientific">Eucalyptus grandis</name>
    <name type="common">Flooded gum</name>
    <dbReference type="NCBI Taxonomy" id="71139"/>
    <lineage>
        <taxon>Eukaryota</taxon>
        <taxon>Viridiplantae</taxon>
        <taxon>Streptophyta</taxon>
        <taxon>Embryophyta</taxon>
        <taxon>Tracheophyta</taxon>
        <taxon>Spermatophyta</taxon>
        <taxon>Magnoliopsida</taxon>
        <taxon>eudicotyledons</taxon>
        <taxon>Gunneridae</taxon>
        <taxon>Pentapetalae</taxon>
        <taxon>rosids</taxon>
        <taxon>malvids</taxon>
        <taxon>Myrtales</taxon>
        <taxon>Myrtaceae</taxon>
        <taxon>Myrtoideae</taxon>
        <taxon>Eucalypteae</taxon>
        <taxon>Eucalyptus</taxon>
    </lineage>
</organism>
<reference evidence="3" key="1">
    <citation type="submission" date="2013-07" db="EMBL/GenBank/DDBJ databases">
        <title>The genome of Eucalyptus grandis.</title>
        <authorList>
            <person name="Schmutz J."/>
            <person name="Hayes R."/>
            <person name="Myburg A."/>
            <person name="Tuskan G."/>
            <person name="Grattapaglia D."/>
            <person name="Rokhsar D.S."/>
        </authorList>
    </citation>
    <scope>NUCLEOTIDE SEQUENCE</scope>
    <source>
        <tissue evidence="3">Leaf extractions</tissue>
    </source>
</reference>
<dbReference type="OrthoDB" id="691329at2759"/>
<dbReference type="EMBL" id="KK198758">
    <property type="protein sequence ID" value="KCW68620.1"/>
    <property type="molecule type" value="Genomic_DNA"/>
</dbReference>
<evidence type="ECO:0000256" key="1">
    <source>
        <dbReference type="SAM" id="MobiDB-lite"/>
    </source>
</evidence>
<feature type="region of interest" description="Disordered" evidence="1">
    <location>
        <begin position="85"/>
        <end position="115"/>
    </location>
</feature>
<dbReference type="KEGG" id="egr:104449241"/>
<accession>A0A059BSI6</accession>
<dbReference type="Gramene" id="KCW68620">
    <property type="protein sequence ID" value="KCW68620"/>
    <property type="gene ID" value="EUGRSUZ_F02227"/>
</dbReference>
<evidence type="ECO:0000259" key="2">
    <source>
        <dbReference type="Pfam" id="PF14309"/>
    </source>
</evidence>
<dbReference type="PANTHER" id="PTHR37613">
    <property type="entry name" value="DUF4378 DOMAIN PROTEIN"/>
    <property type="match status" value="1"/>
</dbReference>
<protein>
    <recommendedName>
        <fullName evidence="2">DUF4378 domain-containing protein</fullName>
    </recommendedName>
</protein>
<dbReference type="PANTHER" id="PTHR37613:SF4">
    <property type="entry name" value="DUF4378 DOMAIN-CONTAINING PROTEIN"/>
    <property type="match status" value="1"/>
</dbReference>
<dbReference type="InParanoid" id="A0A059BSI6"/>
<dbReference type="AlphaFoldDB" id="A0A059BSI6"/>
<evidence type="ECO:0000313" key="3">
    <source>
        <dbReference type="EMBL" id="KCW68620.1"/>
    </source>
</evidence>
<dbReference type="InterPro" id="IPR025486">
    <property type="entry name" value="DUF4378"/>
</dbReference>
<feature type="domain" description="DUF4378" evidence="2">
    <location>
        <begin position="267"/>
        <end position="370"/>
    </location>
</feature>
<dbReference type="OMA" id="QFMGPLQ"/>
<proteinExistence type="predicted"/>
<dbReference type="Pfam" id="PF14309">
    <property type="entry name" value="DUF4378"/>
    <property type="match status" value="1"/>
</dbReference>
<sequence>MLTAHASPMESRAKTDRVKQLGELLQEEQEPFVLEVYLSERRYANRSGSLRRSSSSGQQTSRKSIVRLSKLLRTVYNKVASLNGKKHGVKNGERSEETGIADASTKQEAGDADRFSMSSDVTTYFSCSESDKEGKHASSENEHASYDSICLQNLNNAKKEQGEKDSTIQWSIEKDKEQFDHVSVTEQANYLAPLHDWQQDLQHPPARQEASAPTCKIVLPMKMIEDSVFSASILEILFHCSKDKQSFTRTEEASQASDSNASYSCLNSKMILQQTKRLLFDCVKEIIQTHERKEKAKRHNRVALGPEEIGKLICDKIVAWGRTSRDETSTTVLLSSDYSDTVEEWEDCALQKRQISREVGDAIVEEITNEIVLDMIDLQLPRM</sequence>
<gene>
    <name evidence="3" type="ORF">EUGRSUZ_F02227</name>
</gene>
<name>A0A059BSI6_EUCGR</name>